<dbReference type="SMART" id="SM00858">
    <property type="entry name" value="SAF"/>
    <property type="match status" value="1"/>
</dbReference>
<name>A0A6J7GCU3_9ZZZZ</name>
<keyword evidence="2" id="KW-0472">Membrane</keyword>
<evidence type="ECO:0000256" key="1">
    <source>
        <dbReference type="SAM" id="MobiDB-lite"/>
    </source>
</evidence>
<dbReference type="EMBL" id="CAFBMG010000062">
    <property type="protein sequence ID" value="CAB4902825.1"/>
    <property type="molecule type" value="Genomic_DNA"/>
</dbReference>
<keyword evidence="2" id="KW-1133">Transmembrane helix</keyword>
<proteinExistence type="predicted"/>
<organism evidence="5">
    <name type="scientific">freshwater metagenome</name>
    <dbReference type="NCBI Taxonomy" id="449393"/>
    <lineage>
        <taxon>unclassified sequences</taxon>
        <taxon>metagenomes</taxon>
        <taxon>ecological metagenomes</taxon>
    </lineage>
</organism>
<dbReference type="Pfam" id="PF16976">
    <property type="entry name" value="RcpC"/>
    <property type="match status" value="1"/>
</dbReference>
<protein>
    <submittedName>
        <fullName evidence="5">Unannotated protein</fullName>
    </submittedName>
</protein>
<feature type="transmembrane region" description="Helical" evidence="2">
    <location>
        <begin position="35"/>
        <end position="53"/>
    </location>
</feature>
<dbReference type="InterPro" id="IPR013974">
    <property type="entry name" value="SAF"/>
</dbReference>
<evidence type="ECO:0000256" key="2">
    <source>
        <dbReference type="SAM" id="Phobius"/>
    </source>
</evidence>
<reference evidence="5" key="1">
    <citation type="submission" date="2020-05" db="EMBL/GenBank/DDBJ databases">
        <authorList>
            <person name="Chiriac C."/>
            <person name="Salcher M."/>
            <person name="Ghai R."/>
            <person name="Kavagutti S V."/>
        </authorList>
    </citation>
    <scope>NUCLEOTIDE SEQUENCE</scope>
</reference>
<feature type="compositionally biased region" description="Polar residues" evidence="1">
    <location>
        <begin position="1"/>
        <end position="21"/>
    </location>
</feature>
<dbReference type="Pfam" id="PF08666">
    <property type="entry name" value="SAF"/>
    <property type="match status" value="1"/>
</dbReference>
<evidence type="ECO:0000313" key="4">
    <source>
        <dbReference type="EMBL" id="CAB4750191.1"/>
    </source>
</evidence>
<dbReference type="InterPro" id="IPR031571">
    <property type="entry name" value="RcpC_dom"/>
</dbReference>
<feature type="domain" description="SAF" evidence="3">
    <location>
        <begin position="62"/>
        <end position="125"/>
    </location>
</feature>
<gene>
    <name evidence="4" type="ORF">UFOPK2766_01610</name>
    <name evidence="5" type="ORF">UFOPK3519_00929</name>
</gene>
<dbReference type="EMBL" id="CAEZYU010000081">
    <property type="protein sequence ID" value="CAB4750191.1"/>
    <property type="molecule type" value="Genomic_DNA"/>
</dbReference>
<sequence length="252" mass="25835">MSRSRSTESATHADSQNSPAQATARLRRGLPSGRACVGAILVTISAAGVLFAHRSASQPPSSRYLVATQAIQSGEIIRAQDLGSIALDLPNELEAIPAAQADKLIGRVSSSSISRSELLRPDDALAAGRFIDPEAVEVSLELPPAQALQGILRQGSLVDVLATDPEPDPSTGLATTVLATGVRVSSIGDGTAPEQAAAEGEEASASAGIGVSGQLRVVLSVSGPDLATQLVDAARRAEITLVLPRPIEEART</sequence>
<dbReference type="AlphaFoldDB" id="A0A6J7GCU3"/>
<keyword evidence="2" id="KW-0812">Transmembrane</keyword>
<accession>A0A6J7GCU3</accession>
<feature type="region of interest" description="Disordered" evidence="1">
    <location>
        <begin position="1"/>
        <end position="26"/>
    </location>
</feature>
<evidence type="ECO:0000259" key="3">
    <source>
        <dbReference type="SMART" id="SM00858"/>
    </source>
</evidence>
<evidence type="ECO:0000313" key="5">
    <source>
        <dbReference type="EMBL" id="CAB4902825.1"/>
    </source>
</evidence>